<name>A0A261SG68_9BORD</name>
<dbReference type="AlphaFoldDB" id="A0A261SG68"/>
<keyword evidence="2" id="KW-0472">Membrane</keyword>
<dbReference type="PANTHER" id="PTHR44103">
    <property type="entry name" value="PROPROTEIN CONVERTASE P"/>
    <property type="match status" value="1"/>
</dbReference>
<dbReference type="SUPFAM" id="SSF69318">
    <property type="entry name" value="Integrin alpha N-terminal domain"/>
    <property type="match status" value="1"/>
</dbReference>
<comment type="caution">
    <text evidence="3">The sequence shown here is derived from an EMBL/GenBank/DDBJ whole genome shotgun (WGS) entry which is preliminary data.</text>
</comment>
<dbReference type="Proteomes" id="UP000217005">
    <property type="component" value="Unassembled WGS sequence"/>
</dbReference>
<dbReference type="PANTHER" id="PTHR44103:SF1">
    <property type="entry name" value="PROPROTEIN CONVERTASE P"/>
    <property type="match status" value="1"/>
</dbReference>
<evidence type="ECO:0000313" key="3">
    <source>
        <dbReference type="EMBL" id="OZI36428.1"/>
    </source>
</evidence>
<accession>A0A261SG68</accession>
<evidence type="ECO:0000313" key="4">
    <source>
        <dbReference type="Proteomes" id="UP000217005"/>
    </source>
</evidence>
<evidence type="ECO:0008006" key="5">
    <source>
        <dbReference type="Google" id="ProtNLM"/>
    </source>
</evidence>
<keyword evidence="1" id="KW-0732">Signal</keyword>
<sequence length="506" mass="56301">MVFSIHSQSVFVISVFLSWPGRLVFFSRCSVIAWNDMDNLNRKRVWPLSVGMVAGAVCCTVILFLVGPSRVQRWGETLIAALSQGEPDAAPEIDMLSGWKLSDAEPYAARYSDVLLRRNEFTNGYSYVYGFAVDDFDNDGKLDISFADSWTKDQLRLDHSKGSDLYILWNGERQPQRVVKGDVFPFAKSGVDRIYLFERQVAIDLNGDGYKDIVGVVNSHDAVLAYLNPGERGRDWTPRVISSQTPGPVNLIAHDMNGDGRLDLVVTMRYQIDAYPQPSPGIVWLENPGPGTTGEWVKHPIDIFPADQVADLRTLQAADFNGDGKDEILVSDARSGVLAWYSQREEGSWERHEIPDVDVSNAHFGHVKDLNGDGAPDIIAPMIDGLAWLENVDHGKRWIVHRVFTKPDDGPLWQDMFVLSAMAGDIDHDGKDEIVFSMGQLAGGVSAGLYYAKEGQPDEWTVHVISADEQRLANIEVVDYDGDGRLDVVGNAEGKTNSIIIWKNMR</sequence>
<keyword evidence="2" id="KW-1133">Transmembrane helix</keyword>
<feature type="transmembrane region" description="Helical" evidence="2">
    <location>
        <begin position="6"/>
        <end position="25"/>
    </location>
</feature>
<gene>
    <name evidence="3" type="ORF">CEG14_15640</name>
</gene>
<dbReference type="OrthoDB" id="5481797at2"/>
<dbReference type="InterPro" id="IPR028994">
    <property type="entry name" value="Integrin_alpha_N"/>
</dbReference>
<dbReference type="EMBL" id="NEVL01000003">
    <property type="protein sequence ID" value="OZI36428.1"/>
    <property type="molecule type" value="Genomic_DNA"/>
</dbReference>
<protein>
    <recommendedName>
        <fullName evidence="5">VCBS repeat-containing protein</fullName>
    </recommendedName>
</protein>
<dbReference type="InterPro" id="IPR013517">
    <property type="entry name" value="FG-GAP"/>
</dbReference>
<evidence type="ECO:0000256" key="1">
    <source>
        <dbReference type="ARBA" id="ARBA00022729"/>
    </source>
</evidence>
<proteinExistence type="predicted"/>
<dbReference type="Gene3D" id="2.130.10.130">
    <property type="entry name" value="Integrin alpha, N-terminal"/>
    <property type="match status" value="2"/>
</dbReference>
<reference evidence="3 4" key="1">
    <citation type="submission" date="2017-05" db="EMBL/GenBank/DDBJ databases">
        <title>Complete and WGS of Bordetella genogroups.</title>
        <authorList>
            <person name="Spilker T."/>
            <person name="LiPuma J."/>
        </authorList>
    </citation>
    <scope>NUCLEOTIDE SEQUENCE [LARGE SCALE GENOMIC DNA]</scope>
    <source>
        <strain evidence="3 4">AU17610</strain>
    </source>
</reference>
<feature type="transmembrane region" description="Helical" evidence="2">
    <location>
        <begin position="45"/>
        <end position="66"/>
    </location>
</feature>
<keyword evidence="2" id="KW-0812">Transmembrane</keyword>
<evidence type="ECO:0000256" key="2">
    <source>
        <dbReference type="SAM" id="Phobius"/>
    </source>
</evidence>
<dbReference type="Pfam" id="PF13517">
    <property type="entry name" value="FG-GAP_3"/>
    <property type="match status" value="3"/>
</dbReference>
<organism evidence="3 4">
    <name type="scientific">Bordetella genomosp. 1</name>
    <dbReference type="NCBI Taxonomy" id="1395607"/>
    <lineage>
        <taxon>Bacteria</taxon>
        <taxon>Pseudomonadati</taxon>
        <taxon>Pseudomonadota</taxon>
        <taxon>Betaproteobacteria</taxon>
        <taxon>Burkholderiales</taxon>
        <taxon>Alcaligenaceae</taxon>
        <taxon>Bordetella</taxon>
    </lineage>
</organism>